<proteinExistence type="predicted"/>
<evidence type="ECO:0000313" key="1">
    <source>
        <dbReference type="EMBL" id="AGE70448.1"/>
    </source>
</evidence>
<dbReference type="AlphaFoldDB" id="M1I2C0"/>
<dbReference type="EMBL" id="CP002817">
    <property type="protein sequence ID" value="AGE70448.1"/>
    <property type="molecule type" value="Genomic_DNA"/>
</dbReference>
<dbReference type="GeneID" id="77093600"/>
<dbReference type="Proteomes" id="UP000011281">
    <property type="component" value="Chromosome"/>
</dbReference>
<name>M1I2C0_9CREN</name>
<sequence length="44" mass="5181">MVTKDYYLGAKYVILRLRESLATKLDDKTYMILEEELTKIGKRA</sequence>
<accession>M1I2C0</accession>
<evidence type="ECO:0000313" key="2">
    <source>
        <dbReference type="Proteomes" id="UP000011281"/>
    </source>
</evidence>
<dbReference type="KEGG" id="sacn:SacN8_02340"/>
<organism evidence="2">
    <name type="scientific">Sulfolobus acidocaldarius N8</name>
    <dbReference type="NCBI Taxonomy" id="1028566"/>
    <lineage>
        <taxon>Archaea</taxon>
        <taxon>Thermoproteota</taxon>
        <taxon>Thermoprotei</taxon>
        <taxon>Sulfolobales</taxon>
        <taxon>Sulfolobaceae</taxon>
        <taxon>Sulfolobus</taxon>
    </lineage>
</organism>
<gene>
    <name evidence="1" type="ORF">SacN8_02340</name>
</gene>
<dbReference type="HOGENOM" id="CLU_3210912_0_0_2"/>
<dbReference type="RefSeq" id="WP_015385439.1">
    <property type="nucleotide sequence ID" value="NC_020246.1"/>
</dbReference>
<dbReference type="PATRIC" id="fig|1028566.6.peg.470"/>
<protein>
    <submittedName>
        <fullName evidence="1">Uncharacterized protein</fullName>
    </submittedName>
</protein>
<reference evidence="1 2" key="1">
    <citation type="journal article" date="2012" name="ISME J.">
        <title>Genomic evidence of rapid, global-scale gene flow in a Sulfolobus species.</title>
        <authorList>
            <person name="Mao D."/>
            <person name="Grogan D."/>
        </authorList>
    </citation>
    <scope>NUCLEOTIDE SEQUENCE [LARGE SCALE GENOMIC DNA]</scope>
    <source>
        <strain evidence="1 2">N8</strain>
    </source>
</reference>